<dbReference type="Pfam" id="PF00561">
    <property type="entry name" value="Abhydrolase_1"/>
    <property type="match status" value="1"/>
</dbReference>
<reference evidence="3" key="1">
    <citation type="journal article" date="2014" name="Int. J. Syst. Evol. Microbiol.">
        <title>Complete genome sequence of Corynebacterium casei LMG S-19264T (=DSM 44701T), isolated from a smear-ripened cheese.</title>
        <authorList>
            <consortium name="US DOE Joint Genome Institute (JGI-PGF)"/>
            <person name="Walter F."/>
            <person name="Albersmeier A."/>
            <person name="Kalinowski J."/>
            <person name="Ruckert C."/>
        </authorList>
    </citation>
    <scope>NUCLEOTIDE SEQUENCE</scope>
    <source>
        <strain evidence="3">CGMCC 1.14988</strain>
    </source>
</reference>
<accession>A0A8J3AGA0</accession>
<dbReference type="PANTHER" id="PTHR43798:SF33">
    <property type="entry name" value="HYDROLASE, PUTATIVE (AFU_ORTHOLOGUE AFUA_2G14860)-RELATED"/>
    <property type="match status" value="1"/>
</dbReference>
<dbReference type="EMBL" id="BMHA01000009">
    <property type="protein sequence ID" value="GGI07598.1"/>
    <property type="molecule type" value="Genomic_DNA"/>
</dbReference>
<dbReference type="PANTHER" id="PTHR43798">
    <property type="entry name" value="MONOACYLGLYCEROL LIPASE"/>
    <property type="match status" value="1"/>
</dbReference>
<evidence type="ECO:0000256" key="1">
    <source>
        <dbReference type="SAM" id="MobiDB-lite"/>
    </source>
</evidence>
<gene>
    <name evidence="3" type="ORF">GCM10011354_24890</name>
</gene>
<proteinExistence type="predicted"/>
<evidence type="ECO:0000259" key="2">
    <source>
        <dbReference type="Pfam" id="PF00561"/>
    </source>
</evidence>
<feature type="region of interest" description="Disordered" evidence="1">
    <location>
        <begin position="1"/>
        <end position="29"/>
    </location>
</feature>
<feature type="compositionally biased region" description="Basic and acidic residues" evidence="1">
    <location>
        <begin position="1"/>
        <end position="14"/>
    </location>
</feature>
<keyword evidence="4" id="KW-1185">Reference proteome</keyword>
<evidence type="ECO:0000313" key="3">
    <source>
        <dbReference type="EMBL" id="GGI07598.1"/>
    </source>
</evidence>
<keyword evidence="3" id="KW-0378">Hydrolase</keyword>
<dbReference type="SUPFAM" id="SSF53474">
    <property type="entry name" value="alpha/beta-Hydrolases"/>
    <property type="match status" value="1"/>
</dbReference>
<comment type="caution">
    <text evidence="3">The sequence shown here is derived from an EMBL/GenBank/DDBJ whole genome shotgun (WGS) entry which is preliminary data.</text>
</comment>
<dbReference type="GO" id="GO:0016020">
    <property type="term" value="C:membrane"/>
    <property type="evidence" value="ECO:0007669"/>
    <property type="project" value="TreeGrafter"/>
</dbReference>
<protein>
    <submittedName>
        <fullName evidence="3">Alpha/beta hydrolase</fullName>
    </submittedName>
</protein>
<feature type="domain" description="AB hydrolase-1" evidence="2">
    <location>
        <begin position="73"/>
        <end position="187"/>
    </location>
</feature>
<dbReference type="AlphaFoldDB" id="A0A8J3AGA0"/>
<dbReference type="Gene3D" id="3.40.50.1820">
    <property type="entry name" value="alpha/beta hydrolase"/>
    <property type="match status" value="1"/>
</dbReference>
<sequence length="302" mass="31157">MTTDVHPPRPEPDPPHVGASGGAPRRGPLRRYLETRGVVGGHRSPHVHTRLVAADGTELAGTHLPGPAAAPGAVLLLHGFAANRRKPAYARLADGLARSCGVLALDLRGHGGSSGQCTLGDAEVADVAAGVRWLRAYGYRRVALLGASMGGTAALHAVATGVAVDAVATVSAPGWFHDPPRTAPLRRLHALWQSPLQRAGLRTLVGVHLAAPERWRGPAHPVEMVRDVAVPLLVVHGEDDDYFPVEDAAALVAGAAGPATLWRRPAGFGHAEDGLTPAMVDALAVALHAVLADGAFPPAPPA</sequence>
<dbReference type="GO" id="GO:0016787">
    <property type="term" value="F:hydrolase activity"/>
    <property type="evidence" value="ECO:0007669"/>
    <property type="project" value="UniProtKB-KW"/>
</dbReference>
<dbReference type="InterPro" id="IPR050266">
    <property type="entry name" value="AB_hydrolase_sf"/>
</dbReference>
<dbReference type="InterPro" id="IPR000073">
    <property type="entry name" value="AB_hydrolase_1"/>
</dbReference>
<dbReference type="InterPro" id="IPR029058">
    <property type="entry name" value="AB_hydrolase_fold"/>
</dbReference>
<evidence type="ECO:0000313" key="4">
    <source>
        <dbReference type="Proteomes" id="UP000650511"/>
    </source>
</evidence>
<dbReference type="Proteomes" id="UP000650511">
    <property type="component" value="Unassembled WGS sequence"/>
</dbReference>
<name>A0A8J3AGA0_9ACTN</name>
<reference evidence="3" key="2">
    <citation type="submission" date="2020-09" db="EMBL/GenBank/DDBJ databases">
        <authorList>
            <person name="Sun Q."/>
            <person name="Zhou Y."/>
        </authorList>
    </citation>
    <scope>NUCLEOTIDE SEQUENCE</scope>
    <source>
        <strain evidence="3">CGMCC 1.14988</strain>
    </source>
</reference>
<dbReference type="RefSeq" id="WP_165403730.1">
    <property type="nucleotide sequence ID" value="NZ_BMHA01000009.1"/>
</dbReference>
<organism evidence="3 4">
    <name type="scientific">Egicoccus halophilus</name>
    <dbReference type="NCBI Taxonomy" id="1670830"/>
    <lineage>
        <taxon>Bacteria</taxon>
        <taxon>Bacillati</taxon>
        <taxon>Actinomycetota</taxon>
        <taxon>Nitriliruptoria</taxon>
        <taxon>Egicoccales</taxon>
        <taxon>Egicoccaceae</taxon>
        <taxon>Egicoccus</taxon>
    </lineage>
</organism>